<dbReference type="InterPro" id="IPR035669">
    <property type="entry name" value="SGNH_plant_lipase-like"/>
</dbReference>
<reference evidence="8 9" key="1">
    <citation type="journal article" date="2018" name="Sci. Data">
        <title>The draft genome sequence of cork oak.</title>
        <authorList>
            <person name="Ramos A.M."/>
            <person name="Usie A."/>
            <person name="Barbosa P."/>
            <person name="Barros P.M."/>
            <person name="Capote T."/>
            <person name="Chaves I."/>
            <person name="Simoes F."/>
            <person name="Abreu I."/>
            <person name="Carrasquinho I."/>
            <person name="Faro C."/>
            <person name="Guimaraes J.B."/>
            <person name="Mendonca D."/>
            <person name="Nobrega F."/>
            <person name="Rodrigues L."/>
            <person name="Saibo N.J.M."/>
            <person name="Varela M.C."/>
            <person name="Egas C."/>
            <person name="Matos J."/>
            <person name="Miguel C.M."/>
            <person name="Oliveira M.M."/>
            <person name="Ricardo C.P."/>
            <person name="Goncalves S."/>
        </authorList>
    </citation>
    <scope>NUCLEOTIDE SEQUENCE [LARGE SCALE GENOMIC DNA]</scope>
    <source>
        <strain evidence="9">cv. HL8</strain>
    </source>
</reference>
<gene>
    <name evidence="8" type="ORF">CFP56_021147</name>
</gene>
<evidence type="ECO:0000313" key="8">
    <source>
        <dbReference type="EMBL" id="KAK7837523.1"/>
    </source>
</evidence>
<keyword evidence="9" id="KW-1185">Reference proteome</keyword>
<comment type="caution">
    <text evidence="8">The sequence shown here is derived from an EMBL/GenBank/DDBJ whole genome shotgun (WGS) entry which is preliminary data.</text>
</comment>
<dbReference type="SUPFAM" id="SSF52266">
    <property type="entry name" value="SGNH hydrolase"/>
    <property type="match status" value="1"/>
</dbReference>
<dbReference type="PANTHER" id="PTHR45650">
    <property type="entry name" value="GDSL-LIKE LIPASE/ACYLHYDROLASE-RELATED"/>
    <property type="match status" value="1"/>
</dbReference>
<evidence type="ECO:0000256" key="2">
    <source>
        <dbReference type="ARBA" id="ARBA00008668"/>
    </source>
</evidence>
<keyword evidence="4" id="KW-0732">Signal</keyword>
<sequence>MAFILNRQIIGGIVPALLTLSILVEICFAKNVPAIFVFGDSLVDVGNNNYILSLAKANYIPNGIDFGMATGRFTNGRTTEFGVKDYLPPYLAPTTAGSVILQGVNYASAGGGILNYTGKILGDRINMDAQIDNFANSRQDIISNIGAPAALTLLGKAIFFVMMGSNDFINNYLTPVISAAEQKLITPEVFVGTMISRFKLQLTRLYNLGARKIIVVNVGPIGCIPYLRDTNPAAGDNDCVSLANQLAQLFNAELKSLTMDLSANLQESKFAYADFYRIVEDILQNYISYVCSDRSKYVFWDMAHPTEAANFLIARRLIDGDTNDITPINLRQFARL</sequence>
<dbReference type="InterPro" id="IPR036514">
    <property type="entry name" value="SGNH_hydro_sf"/>
</dbReference>
<accession>A0AAW0KG34</accession>
<dbReference type="InterPro" id="IPR001087">
    <property type="entry name" value="GDSL"/>
</dbReference>
<keyword evidence="6" id="KW-0442">Lipid degradation</keyword>
<protein>
    <submittedName>
        <fullName evidence="8">Gdsl esterase/lipase</fullName>
    </submittedName>
</protein>
<keyword evidence="3" id="KW-0964">Secreted</keyword>
<evidence type="ECO:0000256" key="4">
    <source>
        <dbReference type="ARBA" id="ARBA00022729"/>
    </source>
</evidence>
<name>A0AAW0KG34_QUESU</name>
<evidence type="ECO:0000256" key="7">
    <source>
        <dbReference type="ARBA" id="ARBA00023098"/>
    </source>
</evidence>
<organism evidence="8 9">
    <name type="scientific">Quercus suber</name>
    <name type="common">Cork oak</name>
    <dbReference type="NCBI Taxonomy" id="58331"/>
    <lineage>
        <taxon>Eukaryota</taxon>
        <taxon>Viridiplantae</taxon>
        <taxon>Streptophyta</taxon>
        <taxon>Embryophyta</taxon>
        <taxon>Tracheophyta</taxon>
        <taxon>Spermatophyta</taxon>
        <taxon>Magnoliopsida</taxon>
        <taxon>eudicotyledons</taxon>
        <taxon>Gunneridae</taxon>
        <taxon>Pentapetalae</taxon>
        <taxon>rosids</taxon>
        <taxon>fabids</taxon>
        <taxon>Fagales</taxon>
        <taxon>Fagaceae</taxon>
        <taxon>Quercus</taxon>
    </lineage>
</organism>
<keyword evidence="5" id="KW-0378">Hydrolase</keyword>
<evidence type="ECO:0000313" key="9">
    <source>
        <dbReference type="Proteomes" id="UP000237347"/>
    </source>
</evidence>
<evidence type="ECO:0000256" key="3">
    <source>
        <dbReference type="ARBA" id="ARBA00022525"/>
    </source>
</evidence>
<dbReference type="InterPro" id="IPR051238">
    <property type="entry name" value="GDSL_esterase/lipase"/>
</dbReference>
<evidence type="ECO:0000256" key="6">
    <source>
        <dbReference type="ARBA" id="ARBA00022963"/>
    </source>
</evidence>
<dbReference type="Pfam" id="PF00657">
    <property type="entry name" value="Lipase_GDSL"/>
    <property type="match status" value="1"/>
</dbReference>
<keyword evidence="7" id="KW-0443">Lipid metabolism</keyword>
<dbReference type="PANTHER" id="PTHR45650:SF4">
    <property type="entry name" value="GDSL-LIKE LIPASE_ACYLHYDROLASE FAMILY PROTEIN, EXPRESSED"/>
    <property type="match status" value="1"/>
</dbReference>
<dbReference type="Proteomes" id="UP000237347">
    <property type="component" value="Unassembled WGS sequence"/>
</dbReference>
<dbReference type="GO" id="GO:0016788">
    <property type="term" value="F:hydrolase activity, acting on ester bonds"/>
    <property type="evidence" value="ECO:0007669"/>
    <property type="project" value="InterPro"/>
</dbReference>
<proteinExistence type="inferred from homology"/>
<dbReference type="CDD" id="cd01837">
    <property type="entry name" value="SGNH_plant_lipase_like"/>
    <property type="match status" value="1"/>
</dbReference>
<evidence type="ECO:0000256" key="5">
    <source>
        <dbReference type="ARBA" id="ARBA00022801"/>
    </source>
</evidence>
<dbReference type="GO" id="GO:0016042">
    <property type="term" value="P:lipid catabolic process"/>
    <property type="evidence" value="ECO:0007669"/>
    <property type="project" value="UniProtKB-KW"/>
</dbReference>
<comment type="similarity">
    <text evidence="2">Belongs to the 'GDSL' lipolytic enzyme family.</text>
</comment>
<dbReference type="GO" id="GO:0005576">
    <property type="term" value="C:extracellular region"/>
    <property type="evidence" value="ECO:0007669"/>
    <property type="project" value="UniProtKB-SubCell"/>
</dbReference>
<comment type="subcellular location">
    <subcellularLocation>
        <location evidence="1">Secreted</location>
    </subcellularLocation>
</comment>
<dbReference type="AlphaFoldDB" id="A0AAW0KG34"/>
<evidence type="ECO:0000256" key="1">
    <source>
        <dbReference type="ARBA" id="ARBA00004613"/>
    </source>
</evidence>
<dbReference type="Gene3D" id="3.40.50.1110">
    <property type="entry name" value="SGNH hydrolase"/>
    <property type="match status" value="1"/>
</dbReference>
<dbReference type="EMBL" id="PKMF04000327">
    <property type="protein sequence ID" value="KAK7837523.1"/>
    <property type="molecule type" value="Genomic_DNA"/>
</dbReference>